<evidence type="ECO:0000256" key="3">
    <source>
        <dbReference type="ARBA" id="ARBA00022989"/>
    </source>
</evidence>
<sequence length="292" mass="32501">MILDLLPGFINAAFIRDLLITGVYFVVLMSIRFGIGHTILKRESLEPEMKRRWLVSVRNIIFILFLLGLALIWAREIETVAVSMVAVAAALVLATREMILCLLGALYRSSTNAYSIGDRIEINGLKGQVIDTDMLSTTVIEVTQASVTKGSVGRVVTIPNSQLLTQSVFNASRLGRFGMYTVVVQLPRNVDWQAAEAVMLQVARDEIGRYAGDLVKHARELQRQHGLGVPLLTPRLRVALHNFEYTELQLYLPVPINEEFEIEQKVVRAVAAVTFASAQKHYPAHYKPDSAG</sequence>
<keyword evidence="8" id="KW-1185">Reference proteome</keyword>
<dbReference type="InterPro" id="IPR010920">
    <property type="entry name" value="LSM_dom_sf"/>
</dbReference>
<proteinExistence type="predicted"/>
<keyword evidence="4 5" id="KW-0472">Membrane</keyword>
<dbReference type="Gene3D" id="2.30.30.60">
    <property type="match status" value="1"/>
</dbReference>
<evidence type="ECO:0000256" key="1">
    <source>
        <dbReference type="ARBA" id="ARBA00004370"/>
    </source>
</evidence>
<dbReference type="InterPro" id="IPR006685">
    <property type="entry name" value="MscS_channel_2nd"/>
</dbReference>
<keyword evidence="3 5" id="KW-1133">Transmembrane helix</keyword>
<comment type="subcellular location">
    <subcellularLocation>
        <location evidence="1">Membrane</location>
    </subcellularLocation>
</comment>
<feature type="transmembrane region" description="Helical" evidence="5">
    <location>
        <begin position="56"/>
        <end position="74"/>
    </location>
</feature>
<dbReference type="PANTHER" id="PTHR30566:SF27">
    <property type="entry name" value="MECHANOSENSITIVE ION CHANNEL PROTEIN"/>
    <property type="match status" value="1"/>
</dbReference>
<evidence type="ECO:0000256" key="5">
    <source>
        <dbReference type="SAM" id="Phobius"/>
    </source>
</evidence>
<reference evidence="8" key="1">
    <citation type="journal article" date="2019" name="Int. J. Syst. Evol. Microbiol.">
        <title>The Global Catalogue of Microorganisms (GCM) 10K type strain sequencing project: providing services to taxonomists for standard genome sequencing and annotation.</title>
        <authorList>
            <consortium name="The Broad Institute Genomics Platform"/>
            <consortium name="The Broad Institute Genome Sequencing Center for Infectious Disease"/>
            <person name="Wu L."/>
            <person name="Ma J."/>
        </authorList>
    </citation>
    <scope>NUCLEOTIDE SEQUENCE [LARGE SCALE GENOMIC DNA]</scope>
    <source>
        <strain evidence="8">CCUG 63419</strain>
    </source>
</reference>
<dbReference type="Proteomes" id="UP001597044">
    <property type="component" value="Unassembled WGS sequence"/>
</dbReference>
<evidence type="ECO:0000256" key="2">
    <source>
        <dbReference type="ARBA" id="ARBA00022692"/>
    </source>
</evidence>
<comment type="caution">
    <text evidence="7">The sequence shown here is derived from an EMBL/GenBank/DDBJ whole genome shotgun (WGS) entry which is preliminary data.</text>
</comment>
<keyword evidence="2 5" id="KW-0812">Transmembrane</keyword>
<organism evidence="7 8">
    <name type="scientific">Paraperlucidibaca wandonensis</name>
    <dbReference type="NCBI Taxonomy" id="1268273"/>
    <lineage>
        <taxon>Bacteria</taxon>
        <taxon>Pseudomonadati</taxon>
        <taxon>Pseudomonadota</taxon>
        <taxon>Gammaproteobacteria</taxon>
        <taxon>Moraxellales</taxon>
        <taxon>Moraxellaceae</taxon>
        <taxon>Paraperlucidibaca</taxon>
    </lineage>
</organism>
<dbReference type="EMBL" id="JBHTIT010000001">
    <property type="protein sequence ID" value="MFD0950697.1"/>
    <property type="molecule type" value="Genomic_DNA"/>
</dbReference>
<feature type="transmembrane region" description="Helical" evidence="5">
    <location>
        <begin position="12"/>
        <end position="35"/>
    </location>
</feature>
<dbReference type="PANTHER" id="PTHR30566">
    <property type="entry name" value="YNAI-RELATED MECHANOSENSITIVE ION CHANNEL"/>
    <property type="match status" value="1"/>
</dbReference>
<dbReference type="RefSeq" id="WP_379071658.1">
    <property type="nucleotide sequence ID" value="NZ_JBHTIT010000001.1"/>
</dbReference>
<evidence type="ECO:0000259" key="6">
    <source>
        <dbReference type="Pfam" id="PF00924"/>
    </source>
</evidence>
<evidence type="ECO:0000256" key="4">
    <source>
        <dbReference type="ARBA" id="ARBA00023136"/>
    </source>
</evidence>
<feature type="domain" description="Mechanosensitive ion channel MscS" evidence="6">
    <location>
        <begin position="109"/>
        <end position="173"/>
    </location>
</feature>
<dbReference type="Pfam" id="PF00924">
    <property type="entry name" value="MS_channel_2nd"/>
    <property type="match status" value="1"/>
</dbReference>
<gene>
    <name evidence="7" type="ORF">ACFQ0F_09895</name>
</gene>
<protein>
    <submittedName>
        <fullName evidence="7">Mechanosensitive ion channel domain-containing protein</fullName>
    </submittedName>
</protein>
<dbReference type="InterPro" id="IPR023408">
    <property type="entry name" value="MscS_beta-dom_sf"/>
</dbReference>
<accession>A0ABW3HIV6</accession>
<feature type="transmembrane region" description="Helical" evidence="5">
    <location>
        <begin position="80"/>
        <end position="107"/>
    </location>
</feature>
<evidence type="ECO:0000313" key="7">
    <source>
        <dbReference type="EMBL" id="MFD0950697.1"/>
    </source>
</evidence>
<evidence type="ECO:0000313" key="8">
    <source>
        <dbReference type="Proteomes" id="UP001597044"/>
    </source>
</evidence>
<dbReference type="SUPFAM" id="SSF50182">
    <property type="entry name" value="Sm-like ribonucleoproteins"/>
    <property type="match status" value="1"/>
</dbReference>
<name>A0ABW3HIV6_9GAMM</name>